<dbReference type="SMART" id="SM00256">
    <property type="entry name" value="FBOX"/>
    <property type="match status" value="1"/>
</dbReference>
<accession>A0ABD2ZRJ5</accession>
<organism evidence="2 3">
    <name type="scientific">Cinchona calisaya</name>
    <dbReference type="NCBI Taxonomy" id="153742"/>
    <lineage>
        <taxon>Eukaryota</taxon>
        <taxon>Viridiplantae</taxon>
        <taxon>Streptophyta</taxon>
        <taxon>Embryophyta</taxon>
        <taxon>Tracheophyta</taxon>
        <taxon>Spermatophyta</taxon>
        <taxon>Magnoliopsida</taxon>
        <taxon>eudicotyledons</taxon>
        <taxon>Gunneridae</taxon>
        <taxon>Pentapetalae</taxon>
        <taxon>asterids</taxon>
        <taxon>lamiids</taxon>
        <taxon>Gentianales</taxon>
        <taxon>Rubiaceae</taxon>
        <taxon>Cinchonoideae</taxon>
        <taxon>Cinchoneae</taxon>
        <taxon>Cinchona</taxon>
    </lineage>
</organism>
<dbReference type="InterPro" id="IPR053781">
    <property type="entry name" value="F-box_AtFBL13-like"/>
</dbReference>
<evidence type="ECO:0000259" key="1">
    <source>
        <dbReference type="PROSITE" id="PS50181"/>
    </source>
</evidence>
<dbReference type="InterPro" id="IPR055357">
    <property type="entry name" value="LRR_At1g61320_AtMIF1"/>
</dbReference>
<dbReference type="Gene3D" id="3.80.10.10">
    <property type="entry name" value="Ribonuclease Inhibitor"/>
    <property type="match status" value="1"/>
</dbReference>
<dbReference type="Pfam" id="PF00646">
    <property type="entry name" value="F-box"/>
    <property type="match status" value="1"/>
</dbReference>
<dbReference type="EMBL" id="JBJUIK010000007">
    <property type="protein sequence ID" value="KAL3522036.1"/>
    <property type="molecule type" value="Genomic_DNA"/>
</dbReference>
<gene>
    <name evidence="2" type="ORF">ACH5RR_014870</name>
</gene>
<evidence type="ECO:0000313" key="3">
    <source>
        <dbReference type="Proteomes" id="UP001630127"/>
    </source>
</evidence>
<reference evidence="2 3" key="1">
    <citation type="submission" date="2024-11" db="EMBL/GenBank/DDBJ databases">
        <title>A near-complete genome assembly of Cinchona calisaya.</title>
        <authorList>
            <person name="Lian D.C."/>
            <person name="Zhao X.W."/>
            <person name="Wei L."/>
        </authorList>
    </citation>
    <scope>NUCLEOTIDE SEQUENCE [LARGE SCALE GENOMIC DNA]</scope>
    <source>
        <tissue evidence="2">Nenye</tissue>
    </source>
</reference>
<dbReference type="Pfam" id="PF23622">
    <property type="entry name" value="LRR_At1g61320_AtMIF1"/>
    <property type="match status" value="1"/>
</dbReference>
<sequence length="499" mass="58355">MEANPQNLCSQFNELPDEIIHSILDKLPLEDAVQTSFLSQRWKNLWKYITQLDIGPSWLESTGKEVVPSMNHFIRLHMGEKIKNFSVRFTYEPHMSEQVDSWIQFATNKKVENLYIDFHVNRGERDPSYVLNSCIFNCESLIILHLRCCIITLPNSISLQNLKEIYFHHLELDNMTVYTLTSNTPVLLLLSLMECNRRTDLHIDIAPNSHFKSLMISDPFMIDTDTRIDIKVPRAKEFMFESGLLPRESYNIEISLECERVILFLDSLFVWCSEVQSTESDDEADEEEQEEEEVRFNFPVHNQKTLLFEQKLLDILGFCKGAESLKISNWCIQVLALRERRNTKRLQFNCKSLKLYTHFNKWELPGITYMLKACQRLEELIMVSPECDDEIEPPDIYVTQDDFKGDDYLKHMQSILQLPNLRTVIMKNKGRYHSSYYQVKGILSGPLLRFKLAKLMKHISSNLDHVVISSKGDPYVFDPSAYWPNCNRFSCSCSQNLVK</sequence>
<feature type="domain" description="F-box" evidence="1">
    <location>
        <begin position="9"/>
        <end position="45"/>
    </location>
</feature>
<dbReference type="Proteomes" id="UP001630127">
    <property type="component" value="Unassembled WGS sequence"/>
</dbReference>
<name>A0ABD2ZRJ5_9GENT</name>
<dbReference type="InterPro" id="IPR032675">
    <property type="entry name" value="LRR_dom_sf"/>
</dbReference>
<keyword evidence="3" id="KW-1185">Reference proteome</keyword>
<protein>
    <recommendedName>
        <fullName evidence="1">F-box domain-containing protein</fullName>
    </recommendedName>
</protein>
<dbReference type="PANTHER" id="PTHR31639">
    <property type="entry name" value="F-BOX PROTEIN-LIKE"/>
    <property type="match status" value="1"/>
</dbReference>
<evidence type="ECO:0000313" key="2">
    <source>
        <dbReference type="EMBL" id="KAL3522036.1"/>
    </source>
</evidence>
<dbReference type="InterPro" id="IPR036047">
    <property type="entry name" value="F-box-like_dom_sf"/>
</dbReference>
<dbReference type="InterPro" id="IPR001810">
    <property type="entry name" value="F-box_dom"/>
</dbReference>
<dbReference type="SUPFAM" id="SSF81383">
    <property type="entry name" value="F-box domain"/>
    <property type="match status" value="1"/>
</dbReference>
<dbReference type="PANTHER" id="PTHR31639:SF95">
    <property type="entry name" value="FBD DOMAIN-CONTAINING PROTEIN"/>
    <property type="match status" value="1"/>
</dbReference>
<dbReference type="CDD" id="cd22160">
    <property type="entry name" value="F-box_AtFBL13-like"/>
    <property type="match status" value="1"/>
</dbReference>
<comment type="caution">
    <text evidence="2">The sequence shown here is derived from an EMBL/GenBank/DDBJ whole genome shotgun (WGS) entry which is preliminary data.</text>
</comment>
<dbReference type="SUPFAM" id="SSF52047">
    <property type="entry name" value="RNI-like"/>
    <property type="match status" value="1"/>
</dbReference>
<dbReference type="AlphaFoldDB" id="A0ABD2ZRJ5"/>
<proteinExistence type="predicted"/>
<dbReference type="PROSITE" id="PS50181">
    <property type="entry name" value="FBOX"/>
    <property type="match status" value="1"/>
</dbReference>